<dbReference type="Proteomes" id="UP000799778">
    <property type="component" value="Unassembled WGS sequence"/>
</dbReference>
<gene>
    <name evidence="1" type="ORF">BU24DRAFT_423755</name>
</gene>
<dbReference type="AlphaFoldDB" id="A0A6A5XPH4"/>
<dbReference type="RefSeq" id="XP_033383182.1">
    <property type="nucleotide sequence ID" value="XM_033528334.1"/>
</dbReference>
<evidence type="ECO:0000313" key="1">
    <source>
        <dbReference type="EMBL" id="KAF2014843.1"/>
    </source>
</evidence>
<dbReference type="OrthoDB" id="4664297at2759"/>
<dbReference type="GeneID" id="54285731"/>
<proteinExistence type="predicted"/>
<accession>A0A6A5XPH4</accession>
<dbReference type="Gene3D" id="2.60.40.2970">
    <property type="match status" value="1"/>
</dbReference>
<keyword evidence="2" id="KW-1185">Reference proteome</keyword>
<reference evidence="1" key="1">
    <citation type="journal article" date="2020" name="Stud. Mycol.">
        <title>101 Dothideomycetes genomes: a test case for predicting lifestyles and emergence of pathogens.</title>
        <authorList>
            <person name="Haridas S."/>
            <person name="Albert R."/>
            <person name="Binder M."/>
            <person name="Bloem J."/>
            <person name="Labutti K."/>
            <person name="Salamov A."/>
            <person name="Andreopoulos B."/>
            <person name="Baker S."/>
            <person name="Barry K."/>
            <person name="Bills G."/>
            <person name="Bluhm B."/>
            <person name="Cannon C."/>
            <person name="Castanera R."/>
            <person name="Culley D."/>
            <person name="Daum C."/>
            <person name="Ezra D."/>
            <person name="Gonzalez J."/>
            <person name="Henrissat B."/>
            <person name="Kuo A."/>
            <person name="Liang C."/>
            <person name="Lipzen A."/>
            <person name="Lutzoni F."/>
            <person name="Magnuson J."/>
            <person name="Mondo S."/>
            <person name="Nolan M."/>
            <person name="Ohm R."/>
            <person name="Pangilinan J."/>
            <person name="Park H.-J."/>
            <person name="Ramirez L."/>
            <person name="Alfaro M."/>
            <person name="Sun H."/>
            <person name="Tritt A."/>
            <person name="Yoshinaga Y."/>
            <person name="Zwiers L.-H."/>
            <person name="Turgeon B."/>
            <person name="Goodwin S."/>
            <person name="Spatafora J."/>
            <person name="Crous P."/>
            <person name="Grigoriev I."/>
        </authorList>
    </citation>
    <scope>NUCLEOTIDE SEQUENCE</scope>
    <source>
        <strain evidence="1">CBS 175.79</strain>
    </source>
</reference>
<evidence type="ECO:0000313" key="2">
    <source>
        <dbReference type="Proteomes" id="UP000799778"/>
    </source>
</evidence>
<dbReference type="EMBL" id="ML978070">
    <property type="protein sequence ID" value="KAF2014843.1"/>
    <property type="molecule type" value="Genomic_DNA"/>
</dbReference>
<protein>
    <submittedName>
        <fullName evidence="1">Uncharacterized protein</fullName>
    </submittedName>
</protein>
<sequence>MNTRTAAIAALAITIFGALYFVTTAPAGSSFHMSSSSSSSATTVPGIEFKLSQISRSPPSILVTLKNHSPSSTYTLLKWGTPLDPLAQNLGVFKLNNADTGEEVSIDIIKISRKMPPPRDALVTIMPGTEESTEVIFDKPWMPNTKPAKYNVRAEGRFMGIWEKSADEVTDDELDDYSAGPLNGRLFKTEEVLMLVQ</sequence>
<organism evidence="1 2">
    <name type="scientific">Aaosphaeria arxii CBS 175.79</name>
    <dbReference type="NCBI Taxonomy" id="1450172"/>
    <lineage>
        <taxon>Eukaryota</taxon>
        <taxon>Fungi</taxon>
        <taxon>Dikarya</taxon>
        <taxon>Ascomycota</taxon>
        <taxon>Pezizomycotina</taxon>
        <taxon>Dothideomycetes</taxon>
        <taxon>Pleosporomycetidae</taxon>
        <taxon>Pleosporales</taxon>
        <taxon>Pleosporales incertae sedis</taxon>
        <taxon>Aaosphaeria</taxon>
    </lineage>
</organism>
<name>A0A6A5XPH4_9PLEO</name>